<dbReference type="PANTHER" id="PTHR30514">
    <property type="entry name" value="GLUCOKINASE"/>
    <property type="match status" value="1"/>
</dbReference>
<evidence type="ECO:0000259" key="4">
    <source>
        <dbReference type="PROSITE" id="PS51071"/>
    </source>
</evidence>
<dbReference type="InterPro" id="IPR046348">
    <property type="entry name" value="SIS_dom_sf"/>
</dbReference>
<dbReference type="InterPro" id="IPR035472">
    <property type="entry name" value="RpiR-like_SIS"/>
</dbReference>
<dbReference type="CDD" id="cd05013">
    <property type="entry name" value="SIS_RpiR"/>
    <property type="match status" value="1"/>
</dbReference>
<dbReference type="InterPro" id="IPR001347">
    <property type="entry name" value="SIS_dom"/>
</dbReference>
<feature type="domain" description="HTH rpiR-type" evidence="4">
    <location>
        <begin position="1"/>
        <end position="70"/>
    </location>
</feature>
<proteinExistence type="predicted"/>
<dbReference type="InterPro" id="IPR009057">
    <property type="entry name" value="Homeodomain-like_sf"/>
</dbReference>
<protein>
    <submittedName>
        <fullName evidence="5">DNA-binding MurR/RpiR family transcriptional regulator</fullName>
    </submittedName>
</protein>
<dbReference type="SUPFAM" id="SSF46689">
    <property type="entry name" value="Homeodomain-like"/>
    <property type="match status" value="1"/>
</dbReference>
<evidence type="ECO:0000256" key="2">
    <source>
        <dbReference type="ARBA" id="ARBA00023125"/>
    </source>
</evidence>
<dbReference type="InterPro" id="IPR036388">
    <property type="entry name" value="WH-like_DNA-bd_sf"/>
</dbReference>
<dbReference type="Pfam" id="PF01380">
    <property type="entry name" value="SIS"/>
    <property type="match status" value="1"/>
</dbReference>
<dbReference type="SUPFAM" id="SSF53697">
    <property type="entry name" value="SIS domain"/>
    <property type="match status" value="1"/>
</dbReference>
<dbReference type="PROSITE" id="PS51071">
    <property type="entry name" value="HTH_RPIR"/>
    <property type="match status" value="1"/>
</dbReference>
<sequence length="285" mass="32925">MNKQENFSKTEKFIANKILENKVNWKTTSARTIASQLFIAPSTLSRFCQKAGYKGFIDFRVSLLKELDYIENQEKDINPNLPFEYVDNAFEISKKIEQLYTNTVRNTYSLLKTIDLEKVSSYINKYNTICLFSLGNTGPLYNFEKKMIRIGKQVLVTQAADDVFYYGNYHSEDWLFILVSYSGETPSMLRVASFLKQRGASTLGISSFGDNSLESIVSYSLRLATGENLRDNFGDFSVNISENYIFDVLYSLCFSKNFVKNYHNKVDIAREYEKKRISNNKLLKD</sequence>
<keyword evidence="2 5" id="KW-0238">DNA-binding</keyword>
<dbReference type="InterPro" id="IPR000281">
    <property type="entry name" value="HTH_RpiR"/>
</dbReference>
<dbReference type="EMBL" id="JAGGLU010000011">
    <property type="protein sequence ID" value="MBP2058539.1"/>
    <property type="molecule type" value="Genomic_DNA"/>
</dbReference>
<dbReference type="PANTHER" id="PTHR30514:SF1">
    <property type="entry name" value="HTH-TYPE TRANSCRIPTIONAL REGULATOR HEXR-RELATED"/>
    <property type="match status" value="1"/>
</dbReference>
<keyword evidence="3" id="KW-0804">Transcription</keyword>
<reference evidence="5 6" key="1">
    <citation type="submission" date="2021-03" db="EMBL/GenBank/DDBJ databases">
        <title>Genomic Encyclopedia of Type Strains, Phase IV (KMG-IV): sequencing the most valuable type-strain genomes for metagenomic binning, comparative biology and taxonomic classification.</title>
        <authorList>
            <person name="Goeker M."/>
        </authorList>
    </citation>
    <scope>NUCLEOTIDE SEQUENCE [LARGE SCALE GENOMIC DNA]</scope>
    <source>
        <strain evidence="5 6">DSM 101872</strain>
    </source>
</reference>
<evidence type="ECO:0000256" key="1">
    <source>
        <dbReference type="ARBA" id="ARBA00023015"/>
    </source>
</evidence>
<keyword evidence="6" id="KW-1185">Reference proteome</keyword>
<evidence type="ECO:0000256" key="3">
    <source>
        <dbReference type="ARBA" id="ARBA00023163"/>
    </source>
</evidence>
<dbReference type="Gene3D" id="1.10.10.10">
    <property type="entry name" value="Winged helix-like DNA-binding domain superfamily/Winged helix DNA-binding domain"/>
    <property type="match status" value="1"/>
</dbReference>
<keyword evidence="1" id="KW-0805">Transcription regulation</keyword>
<name>A0ABS4MFT2_9LACO</name>
<evidence type="ECO:0000313" key="6">
    <source>
        <dbReference type="Proteomes" id="UP001519292"/>
    </source>
</evidence>
<gene>
    <name evidence="5" type="ORF">J2Z60_001724</name>
</gene>
<dbReference type="Gene3D" id="3.40.50.10490">
    <property type="entry name" value="Glucose-6-phosphate isomerase like protein, domain 1"/>
    <property type="match status" value="1"/>
</dbReference>
<dbReference type="RefSeq" id="WP_209687272.1">
    <property type="nucleotide sequence ID" value="NZ_JAGGLU010000011.1"/>
</dbReference>
<dbReference type="GO" id="GO:0003677">
    <property type="term" value="F:DNA binding"/>
    <property type="evidence" value="ECO:0007669"/>
    <property type="project" value="UniProtKB-KW"/>
</dbReference>
<dbReference type="Proteomes" id="UP001519292">
    <property type="component" value="Unassembled WGS sequence"/>
</dbReference>
<dbReference type="InterPro" id="IPR047640">
    <property type="entry name" value="RpiR-like"/>
</dbReference>
<organism evidence="5 6">
    <name type="scientific">Lactobacillus colini</name>
    <dbReference type="NCBI Taxonomy" id="1819254"/>
    <lineage>
        <taxon>Bacteria</taxon>
        <taxon>Bacillati</taxon>
        <taxon>Bacillota</taxon>
        <taxon>Bacilli</taxon>
        <taxon>Lactobacillales</taxon>
        <taxon>Lactobacillaceae</taxon>
        <taxon>Lactobacillus</taxon>
    </lineage>
</organism>
<evidence type="ECO:0000313" key="5">
    <source>
        <dbReference type="EMBL" id="MBP2058539.1"/>
    </source>
</evidence>
<accession>A0ABS4MFT2</accession>
<comment type="caution">
    <text evidence="5">The sequence shown here is derived from an EMBL/GenBank/DDBJ whole genome shotgun (WGS) entry which is preliminary data.</text>
</comment>
<dbReference type="Pfam" id="PF01418">
    <property type="entry name" value="HTH_6"/>
    <property type="match status" value="1"/>
</dbReference>